<evidence type="ECO:0000256" key="2">
    <source>
        <dbReference type="ARBA" id="ARBA00029447"/>
    </source>
</evidence>
<dbReference type="PROSITE" id="PS50885">
    <property type="entry name" value="HAMP"/>
    <property type="match status" value="1"/>
</dbReference>
<evidence type="ECO:0000256" key="3">
    <source>
        <dbReference type="PROSITE-ProRule" id="PRU00284"/>
    </source>
</evidence>
<keyword evidence="4" id="KW-0812">Transmembrane</keyword>
<evidence type="ECO:0000313" key="8">
    <source>
        <dbReference type="Proteomes" id="UP000005262"/>
    </source>
</evidence>
<feature type="transmembrane region" description="Helical" evidence="4">
    <location>
        <begin position="75"/>
        <end position="98"/>
    </location>
</feature>
<dbReference type="PANTHER" id="PTHR32089">
    <property type="entry name" value="METHYL-ACCEPTING CHEMOTAXIS PROTEIN MCPB"/>
    <property type="match status" value="1"/>
</dbReference>
<organism evidence="7 8">
    <name type="scientific">Desulfosporosinus meridiei (strain ATCC BAA-275 / DSM 13257 / KCTC 12902 / NCIMB 13706 / S10)</name>
    <dbReference type="NCBI Taxonomy" id="768704"/>
    <lineage>
        <taxon>Bacteria</taxon>
        <taxon>Bacillati</taxon>
        <taxon>Bacillota</taxon>
        <taxon>Clostridia</taxon>
        <taxon>Eubacteriales</taxon>
        <taxon>Desulfitobacteriaceae</taxon>
        <taxon>Desulfosporosinus</taxon>
    </lineage>
</organism>
<dbReference type="Pfam" id="PF00672">
    <property type="entry name" value="HAMP"/>
    <property type="match status" value="1"/>
</dbReference>
<dbReference type="InterPro" id="IPR003660">
    <property type="entry name" value="HAMP_dom"/>
</dbReference>
<name>J7IVC7_DESMD</name>
<gene>
    <name evidence="7" type="ordered locus">Desmer_3941</name>
</gene>
<dbReference type="Gene3D" id="6.10.340.10">
    <property type="match status" value="1"/>
</dbReference>
<dbReference type="STRING" id="768704.Desmer_3941"/>
<feature type="domain" description="Methyl-accepting transducer" evidence="5">
    <location>
        <begin position="170"/>
        <end position="406"/>
    </location>
</feature>
<keyword evidence="1 3" id="KW-0807">Transducer</keyword>
<feature type="domain" description="HAMP" evidence="6">
    <location>
        <begin position="99"/>
        <end position="151"/>
    </location>
</feature>
<comment type="similarity">
    <text evidence="2">Belongs to the methyl-accepting chemotaxis (MCP) protein family.</text>
</comment>
<accession>J7IVC7</accession>
<reference evidence="7 8" key="1">
    <citation type="journal article" date="2012" name="J. Bacteriol.">
        <title>Complete genome sequences of Desulfosporosinus orientis DSM765T, Desulfosporosinus youngiae DSM17734T, Desulfosporosinus meridiei DSM13257T, and Desulfosporosinus acidiphilus DSM22704T.</title>
        <authorList>
            <person name="Pester M."/>
            <person name="Brambilla E."/>
            <person name="Alazard D."/>
            <person name="Rattei T."/>
            <person name="Weinmaier T."/>
            <person name="Han J."/>
            <person name="Lucas S."/>
            <person name="Lapidus A."/>
            <person name="Cheng J.F."/>
            <person name="Goodwin L."/>
            <person name="Pitluck S."/>
            <person name="Peters L."/>
            <person name="Ovchinnikova G."/>
            <person name="Teshima H."/>
            <person name="Detter J.C."/>
            <person name="Han C.S."/>
            <person name="Tapia R."/>
            <person name="Land M.L."/>
            <person name="Hauser L."/>
            <person name="Kyrpides N.C."/>
            <person name="Ivanova N.N."/>
            <person name="Pagani I."/>
            <person name="Huntmann M."/>
            <person name="Wei C.L."/>
            <person name="Davenport K.W."/>
            <person name="Daligault H."/>
            <person name="Chain P.S."/>
            <person name="Chen A."/>
            <person name="Mavromatis K."/>
            <person name="Markowitz V."/>
            <person name="Szeto E."/>
            <person name="Mikhailova N."/>
            <person name="Pati A."/>
            <person name="Wagner M."/>
            <person name="Woyke T."/>
            <person name="Ollivier B."/>
            <person name="Klenk H.P."/>
            <person name="Spring S."/>
            <person name="Loy A."/>
        </authorList>
    </citation>
    <scope>NUCLEOTIDE SEQUENCE [LARGE SCALE GENOMIC DNA]</scope>
    <source>
        <strain evidence="8">ATCC BAA-275 / DSM 13257 / NCIMB 13706 / S10</strain>
    </source>
</reference>
<dbReference type="PROSITE" id="PS50111">
    <property type="entry name" value="CHEMOTAXIS_TRANSDUC_2"/>
    <property type="match status" value="1"/>
</dbReference>
<dbReference type="Pfam" id="PF00015">
    <property type="entry name" value="MCPsignal"/>
    <property type="match status" value="1"/>
</dbReference>
<sequence>MTGAEISVTVNNGGKLSTNEAFSEGGTNGSVSHYSQNGESYLTSYAPLKDINDEEIGQYAITIKANESMAARNDLLRISIGILIASTLLAAIIGHIAAGSMIKPIVITSQLLKEVAAGDFRHEHKVDAKGEIGEMLKAYNEMIVGLRAHIQGTNASSEELALSTGQFSTNIDYLAKASEEITNGVQGVASMVQHVQANTKLMADSVKRMTEGIRGISGNSQGVYELSNQTAQKADSGVQKIESAVSQMNTILSQSKAMENEVILLENNSQKVGQITEVIAGIAAQTNLLALNAAIEAARAGENGRGFSVVAEEVRQLAEGATEAAKEIKTIVSEIQNEMENVTKSILTEAGAIAEGAKLVKNAGRSFVEIQEAALLVTDKAKNITTETKQLATESEEVVETIALSEKNVEQVSYNAQTIAAATEQQSASVQEVAGSISGLHEMAERLKELGERFQV</sequence>
<keyword evidence="4" id="KW-1133">Transmembrane helix</keyword>
<evidence type="ECO:0000259" key="6">
    <source>
        <dbReference type="PROSITE" id="PS50885"/>
    </source>
</evidence>
<dbReference type="KEGG" id="dmi:Desmer_3941"/>
<dbReference type="eggNOG" id="COG0840">
    <property type="taxonomic scope" value="Bacteria"/>
</dbReference>
<dbReference type="SMART" id="SM00283">
    <property type="entry name" value="MA"/>
    <property type="match status" value="1"/>
</dbReference>
<keyword evidence="4" id="KW-0472">Membrane</keyword>
<keyword evidence="8" id="KW-1185">Reference proteome</keyword>
<dbReference type="SUPFAM" id="SSF58104">
    <property type="entry name" value="Methyl-accepting chemotaxis protein (MCP) signaling domain"/>
    <property type="match status" value="1"/>
</dbReference>
<dbReference type="GO" id="GO:0007165">
    <property type="term" value="P:signal transduction"/>
    <property type="evidence" value="ECO:0007669"/>
    <property type="project" value="UniProtKB-KW"/>
</dbReference>
<dbReference type="CDD" id="cd06225">
    <property type="entry name" value="HAMP"/>
    <property type="match status" value="1"/>
</dbReference>
<evidence type="ECO:0000313" key="7">
    <source>
        <dbReference type="EMBL" id="AFQ45777.1"/>
    </source>
</evidence>
<dbReference type="OrthoDB" id="5392220at2"/>
<proteinExistence type="inferred from homology"/>
<dbReference type="RefSeq" id="WP_014904686.1">
    <property type="nucleotide sequence ID" value="NC_018515.1"/>
</dbReference>
<dbReference type="HOGENOM" id="CLU_000445_107_18_9"/>
<evidence type="ECO:0000256" key="1">
    <source>
        <dbReference type="ARBA" id="ARBA00023224"/>
    </source>
</evidence>
<dbReference type="Proteomes" id="UP000005262">
    <property type="component" value="Chromosome"/>
</dbReference>
<dbReference type="PANTHER" id="PTHR32089:SF112">
    <property type="entry name" value="LYSOZYME-LIKE PROTEIN-RELATED"/>
    <property type="match status" value="1"/>
</dbReference>
<dbReference type="SMART" id="SM00304">
    <property type="entry name" value="HAMP"/>
    <property type="match status" value="1"/>
</dbReference>
<dbReference type="GO" id="GO:0016020">
    <property type="term" value="C:membrane"/>
    <property type="evidence" value="ECO:0007669"/>
    <property type="project" value="InterPro"/>
</dbReference>
<protein>
    <submittedName>
        <fullName evidence="7">Methyl-accepting chemotaxis protein</fullName>
    </submittedName>
</protein>
<dbReference type="AlphaFoldDB" id="J7IVC7"/>
<evidence type="ECO:0000256" key="4">
    <source>
        <dbReference type="SAM" id="Phobius"/>
    </source>
</evidence>
<dbReference type="EMBL" id="CP003629">
    <property type="protein sequence ID" value="AFQ45777.1"/>
    <property type="molecule type" value="Genomic_DNA"/>
</dbReference>
<dbReference type="InterPro" id="IPR004089">
    <property type="entry name" value="MCPsignal_dom"/>
</dbReference>
<evidence type="ECO:0000259" key="5">
    <source>
        <dbReference type="PROSITE" id="PS50111"/>
    </source>
</evidence>
<dbReference type="Gene3D" id="1.10.287.950">
    <property type="entry name" value="Methyl-accepting chemotaxis protein"/>
    <property type="match status" value="1"/>
</dbReference>
<reference evidence="8" key="2">
    <citation type="submission" date="2012-08" db="EMBL/GenBank/DDBJ databases">
        <title>Finished genome of Desulfosporosinus meridiei DSM 13257.</title>
        <authorList>
            <person name="Huntemann M."/>
            <person name="Wei C.-L."/>
            <person name="Han J."/>
            <person name="Detter J.C."/>
            <person name="Han C."/>
            <person name="Davenport K."/>
            <person name="Daligault H."/>
            <person name="Erkkila T."/>
            <person name="Gu W."/>
            <person name="Munk A.C.C."/>
            <person name="Teshima H."/>
            <person name="Xu Y."/>
            <person name="Chain P."/>
            <person name="Tapia R."/>
            <person name="Chen A."/>
            <person name="Krypides N."/>
            <person name="Mavromatis K."/>
            <person name="Markowitz V."/>
            <person name="Szeto E."/>
            <person name="Ivanova N."/>
            <person name="Mikhailova N."/>
            <person name="Ovchinnikova G."/>
            <person name="Pagani I."/>
            <person name="Pati A."/>
            <person name="Goodwin L."/>
            <person name="Peters L."/>
            <person name="Pitluck S."/>
            <person name="Woyke T."/>
            <person name="Pester M."/>
            <person name="Spring S."/>
            <person name="Ollivier B."/>
            <person name="Rattei T."/>
            <person name="Klenk H.-P."/>
            <person name="Wagner M."/>
            <person name="Loy A."/>
        </authorList>
    </citation>
    <scope>NUCLEOTIDE SEQUENCE [LARGE SCALE GENOMIC DNA]</scope>
    <source>
        <strain evidence="8">ATCC BAA-275 / DSM 13257 / NCIMB 13706 / S10</strain>
    </source>
</reference>